<dbReference type="OrthoDB" id="1739831at2"/>
<feature type="compositionally biased region" description="Basic and acidic residues" evidence="1">
    <location>
        <begin position="117"/>
        <end position="138"/>
    </location>
</feature>
<sequence>MADLRNCQECGRLFAYQGKNRCRKCQENEEEEYLIVRRYIREHPGASVFETSEATDVEEEKILQFLRDGRLQSRGFKNVLECVSCGQKISQGRFCDNCTNQLAADFQKVAQPKKPRKQEPEPKRRQTDRIYTRGKDEG</sequence>
<gene>
    <name evidence="2" type="ORF">SYNTR_1844</name>
</gene>
<name>A0A6I6DN75_9FIRM</name>
<organism evidence="2 3">
    <name type="scientific">Candidatus Syntrophocurvum alkaliphilum</name>
    <dbReference type="NCBI Taxonomy" id="2293317"/>
    <lineage>
        <taxon>Bacteria</taxon>
        <taxon>Bacillati</taxon>
        <taxon>Bacillota</taxon>
        <taxon>Clostridia</taxon>
        <taxon>Eubacteriales</taxon>
        <taxon>Syntrophomonadaceae</taxon>
        <taxon>Candidatus Syntrophocurvum</taxon>
    </lineage>
</organism>
<dbReference type="RefSeq" id="WP_156204220.1">
    <property type="nucleotide sequence ID" value="NZ_CP046457.1"/>
</dbReference>
<dbReference type="Proteomes" id="UP000426444">
    <property type="component" value="Chromosome"/>
</dbReference>
<reference evidence="3" key="1">
    <citation type="journal article" date="2019" name="Microbiology">
        <title>Complete Genome Sequence of an Uncultured Bacterium of the Candidate Phylum Bipolaricaulota.</title>
        <authorList>
            <person name="Kadnikov V.V."/>
            <person name="Mardanov A.V."/>
            <person name="Beletsky A.V."/>
            <person name="Frank Y.A."/>
            <person name="Karnachuk O.V."/>
            <person name="Ravin N.V."/>
        </authorList>
    </citation>
    <scope>NUCLEOTIDE SEQUENCE [LARGE SCALE GENOMIC DNA]</scope>
</reference>
<dbReference type="AlphaFoldDB" id="A0A6I6DN75"/>
<protein>
    <recommendedName>
        <fullName evidence="4">Flagellar protein</fullName>
    </recommendedName>
</protein>
<dbReference type="KEGG" id="salq:SYNTR_1844"/>
<proteinExistence type="predicted"/>
<evidence type="ECO:0000313" key="2">
    <source>
        <dbReference type="EMBL" id="QGU00438.1"/>
    </source>
</evidence>
<evidence type="ECO:0000256" key="1">
    <source>
        <dbReference type="SAM" id="MobiDB-lite"/>
    </source>
</evidence>
<evidence type="ECO:0000313" key="3">
    <source>
        <dbReference type="Proteomes" id="UP000426444"/>
    </source>
</evidence>
<dbReference type="InterPro" id="IPR022258">
    <property type="entry name" value="Flagellar_operon_YvyF"/>
</dbReference>
<accession>A0A6I6DN75</accession>
<keyword evidence="3" id="KW-1185">Reference proteome</keyword>
<evidence type="ECO:0008006" key="4">
    <source>
        <dbReference type="Google" id="ProtNLM"/>
    </source>
</evidence>
<dbReference type="EMBL" id="CP046457">
    <property type="protein sequence ID" value="QGU00438.1"/>
    <property type="molecule type" value="Genomic_DNA"/>
</dbReference>
<feature type="region of interest" description="Disordered" evidence="1">
    <location>
        <begin position="109"/>
        <end position="138"/>
    </location>
</feature>
<dbReference type="NCBIfam" id="TIGR03826">
    <property type="entry name" value="YvyF"/>
    <property type="match status" value="1"/>
</dbReference>